<organism evidence="2 3">
    <name type="scientific">Halomonas dongshanensis</name>
    <dbReference type="NCBI Taxonomy" id="2890835"/>
    <lineage>
        <taxon>Bacteria</taxon>
        <taxon>Pseudomonadati</taxon>
        <taxon>Pseudomonadota</taxon>
        <taxon>Gammaproteobacteria</taxon>
        <taxon>Oceanospirillales</taxon>
        <taxon>Halomonadaceae</taxon>
        <taxon>Halomonas</taxon>
    </lineage>
</organism>
<keyword evidence="3" id="KW-1185">Reference proteome</keyword>
<dbReference type="InterPro" id="IPR025109">
    <property type="entry name" value="DUF4031"/>
</dbReference>
<evidence type="ECO:0000259" key="1">
    <source>
        <dbReference type="Pfam" id="PF13223"/>
    </source>
</evidence>
<sequence>MVYVDDMQARRGRFTLCHMLADSDAELNAMAARLGIDRRWHQYPGSPKSHYDISLEDRARAIAMGAQPVGRREVALLLKSRRQKANRYQIGVKHDGR</sequence>
<accession>A0ABT2EHY1</accession>
<dbReference type="Proteomes" id="UP001165542">
    <property type="component" value="Unassembled WGS sequence"/>
</dbReference>
<feature type="domain" description="DUF4031" evidence="1">
    <location>
        <begin position="2"/>
        <end position="79"/>
    </location>
</feature>
<reference evidence="2" key="1">
    <citation type="submission" date="2021-11" db="EMBL/GenBank/DDBJ databases">
        <title>Halomonas sp., isolated from a coastal aquaculture zone in Dongshan Bay.</title>
        <authorList>
            <person name="Lin W."/>
        </authorList>
    </citation>
    <scope>NUCLEOTIDE SEQUENCE</scope>
    <source>
        <strain evidence="2">Yzlin-01</strain>
    </source>
</reference>
<proteinExistence type="predicted"/>
<protein>
    <submittedName>
        <fullName evidence="2">DUF4031 domain-containing protein</fullName>
    </submittedName>
</protein>
<gene>
    <name evidence="2" type="ORF">LLY24_18020</name>
</gene>
<dbReference type="RefSeq" id="WP_259037711.1">
    <property type="nucleotide sequence ID" value="NZ_JAJISC010000011.1"/>
</dbReference>
<dbReference type="EMBL" id="JAJISC010000011">
    <property type="protein sequence ID" value="MCS2611213.1"/>
    <property type="molecule type" value="Genomic_DNA"/>
</dbReference>
<evidence type="ECO:0000313" key="2">
    <source>
        <dbReference type="EMBL" id="MCS2611213.1"/>
    </source>
</evidence>
<dbReference type="Pfam" id="PF13223">
    <property type="entry name" value="DUF4031"/>
    <property type="match status" value="1"/>
</dbReference>
<comment type="caution">
    <text evidence="2">The sequence shown here is derived from an EMBL/GenBank/DDBJ whole genome shotgun (WGS) entry which is preliminary data.</text>
</comment>
<evidence type="ECO:0000313" key="3">
    <source>
        <dbReference type="Proteomes" id="UP001165542"/>
    </source>
</evidence>
<name>A0ABT2EHY1_9GAMM</name>